<dbReference type="EMBL" id="FRDA01000010">
    <property type="protein sequence ID" value="SHN16221.1"/>
    <property type="molecule type" value="Genomic_DNA"/>
</dbReference>
<dbReference type="RefSeq" id="WP_073169221.1">
    <property type="nucleotide sequence ID" value="NZ_FRDA01000010.1"/>
</dbReference>
<organism evidence="2 3">
    <name type="scientific">Pseudomonas asturiensis</name>
    <dbReference type="NCBI Taxonomy" id="1190415"/>
    <lineage>
        <taxon>Bacteria</taxon>
        <taxon>Pseudomonadati</taxon>
        <taxon>Pseudomonadota</taxon>
        <taxon>Gammaproteobacteria</taxon>
        <taxon>Pseudomonadales</taxon>
        <taxon>Pseudomonadaceae</taxon>
        <taxon>Pseudomonas</taxon>
    </lineage>
</organism>
<evidence type="ECO:0000313" key="3">
    <source>
        <dbReference type="Proteomes" id="UP000183983"/>
    </source>
</evidence>
<sequence>MKYLLEAFDKKTDFLAFEKEIPPGNDEQLKSIMGWTSEQLGYEGYNLDAAQLQAIVKLIGDEPHDPNYFYQLTCNIDDY</sequence>
<name>A0A1M7PGV2_9PSED</name>
<dbReference type="Proteomes" id="UP000183983">
    <property type="component" value="Unassembled WGS sequence"/>
</dbReference>
<evidence type="ECO:0000259" key="1">
    <source>
        <dbReference type="Pfam" id="PF24731"/>
    </source>
</evidence>
<proteinExistence type="predicted"/>
<dbReference type="AlphaFoldDB" id="A0A1M7PGV2"/>
<gene>
    <name evidence="2" type="ORF">SAMN05216593_110173</name>
</gene>
<dbReference type="Pfam" id="PF24731">
    <property type="entry name" value="DUF7683"/>
    <property type="match status" value="1"/>
</dbReference>
<evidence type="ECO:0000313" key="2">
    <source>
        <dbReference type="EMBL" id="SHN16221.1"/>
    </source>
</evidence>
<feature type="domain" description="DUF7683" evidence="1">
    <location>
        <begin position="3"/>
        <end position="73"/>
    </location>
</feature>
<dbReference type="InterPro" id="IPR056100">
    <property type="entry name" value="DUF7683"/>
</dbReference>
<reference evidence="2 3" key="1">
    <citation type="submission" date="2016-11" db="EMBL/GenBank/DDBJ databases">
        <authorList>
            <person name="Jaros S."/>
            <person name="Januszkiewicz K."/>
            <person name="Wedrychowicz H."/>
        </authorList>
    </citation>
    <scope>NUCLEOTIDE SEQUENCE [LARGE SCALE GENOMIC DNA]</scope>
    <source>
        <strain evidence="2 3">LMG 26898</strain>
    </source>
</reference>
<accession>A0A1M7PGV2</accession>
<dbReference type="OrthoDB" id="6903768at2"/>
<protein>
    <recommendedName>
        <fullName evidence="1">DUF7683 domain-containing protein</fullName>
    </recommendedName>
</protein>